<dbReference type="GO" id="GO:0008270">
    <property type="term" value="F:zinc ion binding"/>
    <property type="evidence" value="ECO:0007669"/>
    <property type="project" value="TreeGrafter"/>
</dbReference>
<reference evidence="4" key="1">
    <citation type="submission" date="2016-04" db="EMBL/GenBank/DDBJ databases">
        <authorList>
            <person name="Evans L.H."/>
            <person name="Alamgir A."/>
            <person name="Owens N."/>
            <person name="Weber N.D."/>
            <person name="Virtaneva K."/>
            <person name="Barbian K."/>
            <person name="Babar A."/>
            <person name="Rosenke K."/>
        </authorList>
    </citation>
    <scope>NUCLEOTIDE SEQUENCE</scope>
    <source>
        <strain evidence="4">86</strain>
    </source>
</reference>
<dbReference type="GO" id="GO:0051604">
    <property type="term" value="P:protein maturation"/>
    <property type="evidence" value="ECO:0007669"/>
    <property type="project" value="TreeGrafter"/>
</dbReference>
<dbReference type="Gene3D" id="3.30.420.360">
    <property type="match status" value="1"/>
</dbReference>
<dbReference type="Pfam" id="PF22521">
    <property type="entry name" value="HypF_C_2"/>
    <property type="match status" value="1"/>
</dbReference>
<dbReference type="InterPro" id="IPR051060">
    <property type="entry name" value="Carbamoyltrans_HypF-like"/>
</dbReference>
<dbReference type="Pfam" id="PF17788">
    <property type="entry name" value="HypF_C"/>
    <property type="match status" value="1"/>
</dbReference>
<dbReference type="PANTHER" id="PTHR42959:SF1">
    <property type="entry name" value="CARBAMOYLTRANSFERASE HYPF"/>
    <property type="match status" value="1"/>
</dbReference>
<sequence>MSGGADYLLPCPVPPVLGLGAFLKSTATAMRGGRARVSAVVGDLGTPEAVAALRAEISALRAWLGVPPVCVAHDLHPDFPSTRLALAQGAPTLAVQHHHAHVAAVAAENGHRGPLLGLALDGFGLGLQGESWGGELLAVDGARFRRIGHLAELPQPGGDVAAREPWRMAAAVLHRLGRGDAIAARFAAYPAAAMLGALLARDRLCPPTSSAGRLFDAACGLLGICPVARFEGEAPMALEALVRRPRAAAGGWTLEGGVLDLLPLLADLDGGDPVDGAEAFHGTLIAGLAELAAWGAETTGLRTVGLSGGCFLNRVLREGLAAALRARGLAPLLHARLSPGDPCVGFGQAWIAAAVDDGTA</sequence>
<dbReference type="PANTHER" id="PTHR42959">
    <property type="entry name" value="CARBAMOYLTRANSFERASE"/>
    <property type="match status" value="1"/>
</dbReference>
<feature type="domain" description="Carbamoyltransferase Kae1-like" evidence="3">
    <location>
        <begin position="117"/>
        <end position="348"/>
    </location>
</feature>
<dbReference type="InterPro" id="IPR041440">
    <property type="entry name" value="HypF_C"/>
</dbReference>
<protein>
    <submittedName>
        <fullName evidence="4">Hydrogenase maturation protein hypF1</fullName>
    </submittedName>
</protein>
<dbReference type="Gene3D" id="3.30.420.40">
    <property type="match status" value="1"/>
</dbReference>
<name>A0A212K305_9PROT</name>
<evidence type="ECO:0000313" key="4">
    <source>
        <dbReference type="EMBL" id="SBW06079.1"/>
    </source>
</evidence>
<organism evidence="4">
    <name type="scientific">uncultured Alphaproteobacteria bacterium</name>
    <dbReference type="NCBI Taxonomy" id="91750"/>
    <lineage>
        <taxon>Bacteria</taxon>
        <taxon>Pseudomonadati</taxon>
        <taxon>Pseudomonadota</taxon>
        <taxon>Alphaproteobacteria</taxon>
        <taxon>environmental samples</taxon>
    </lineage>
</organism>
<comment type="similarity">
    <text evidence="1">Belongs to the carbamoyltransferase HypF family.</text>
</comment>
<dbReference type="AlphaFoldDB" id="A0A212K305"/>
<evidence type="ECO:0000256" key="1">
    <source>
        <dbReference type="ARBA" id="ARBA00008097"/>
    </source>
</evidence>
<gene>
    <name evidence="4" type="ORF">KL86APRO_12061</name>
</gene>
<accession>A0A212K305</accession>
<dbReference type="GO" id="GO:0016743">
    <property type="term" value="F:carboxyl- or carbamoyltransferase activity"/>
    <property type="evidence" value="ECO:0007669"/>
    <property type="project" value="TreeGrafter"/>
</dbReference>
<proteinExistence type="inferred from homology"/>
<dbReference type="EMBL" id="FLUO01000001">
    <property type="protein sequence ID" value="SBW06079.1"/>
    <property type="molecule type" value="Genomic_DNA"/>
</dbReference>
<evidence type="ECO:0000259" key="2">
    <source>
        <dbReference type="Pfam" id="PF17788"/>
    </source>
</evidence>
<dbReference type="InterPro" id="IPR055128">
    <property type="entry name" value="HypF_C_2"/>
</dbReference>
<evidence type="ECO:0000259" key="3">
    <source>
        <dbReference type="Pfam" id="PF22521"/>
    </source>
</evidence>
<feature type="domain" description="HypF Kae1-like" evidence="2">
    <location>
        <begin position="14"/>
        <end position="108"/>
    </location>
</feature>